<feature type="binding site" evidence="7">
    <location>
        <position position="403"/>
    </location>
    <ligand>
        <name>Mg(2+)</name>
        <dbReference type="ChEBI" id="CHEBI:18420"/>
        <label>1</label>
    </ligand>
</feature>
<sequence>MPKPEIDINDERTVRLAKLASLTEAGNSSFPAHSEKQHTVAEAILSTEGSTVITAGRIMSKREIGKLTFCRLQDVSGVIQLIVKQDELEKEVYKQFVKLVDAGDVVDVTGERFQSKTGEDSILVKKYSVLTKALLPLPDKFHGLQNEELRMRKRYLDLLTNPELRDIFVKRAHFWDVTRTFLKDNGFFEVETPYLETTTGGAEATPFQAHHNDFDIDVYLRISVGELWQKRLMAAGFEKTFEIGRVFRNEGSSPDHLQEFTNMEFYWAYADYRKGMKLVQELYQKIAIDVFGKTEFTTKGMNYDLAGEWPEIDYVSEVKKQTGIDVLKASEDDMRKKLDELGVVYEGTNRERLTDTLWKFCRKNIAGPAFLVNHPKLVSPLAKTHRDNSELTERFQIIIAGSEIGNGYSELNDPIEQRARFEKQQELIASGDTEAMMPDWEFVEMLEHGMPPTCGFGFGERFFAFLVDRPLREVTLFPLVKPIIEENSAE</sequence>
<dbReference type="Proteomes" id="UP000033867">
    <property type="component" value="Unassembled WGS sequence"/>
</dbReference>
<dbReference type="InterPro" id="IPR018149">
    <property type="entry name" value="Lys-tRNA-synth_II_C"/>
</dbReference>
<organism evidence="10 11">
    <name type="scientific">Candidatus Magasanikbacteria bacterium GW2011_GWE2_42_7</name>
    <dbReference type="NCBI Taxonomy" id="1619052"/>
    <lineage>
        <taxon>Bacteria</taxon>
        <taxon>Candidatus Magasanikiibacteriota</taxon>
    </lineage>
</organism>
<keyword evidence="3 7" id="KW-0547">Nucleotide-binding</keyword>
<evidence type="ECO:0000256" key="8">
    <source>
        <dbReference type="RuleBase" id="RU000336"/>
    </source>
</evidence>
<dbReference type="Gene3D" id="2.40.50.140">
    <property type="entry name" value="Nucleic acid-binding proteins"/>
    <property type="match status" value="1"/>
</dbReference>
<dbReference type="NCBIfam" id="NF001756">
    <property type="entry name" value="PRK00484.1"/>
    <property type="match status" value="1"/>
</dbReference>
<evidence type="ECO:0000259" key="9">
    <source>
        <dbReference type="PROSITE" id="PS50862"/>
    </source>
</evidence>
<comment type="cofactor">
    <cofactor evidence="7 8">
        <name>Mg(2+)</name>
        <dbReference type="ChEBI" id="CHEBI:18420"/>
    </cofactor>
    <text evidence="7 8">Binds 3 Mg(2+) ions per subunit.</text>
</comment>
<dbReference type="PROSITE" id="PS50862">
    <property type="entry name" value="AA_TRNA_LIGASE_II"/>
    <property type="match status" value="1"/>
</dbReference>
<dbReference type="Gene3D" id="3.30.930.10">
    <property type="entry name" value="Bira Bifunctional Protein, Domain 2"/>
    <property type="match status" value="1"/>
</dbReference>
<dbReference type="Pfam" id="PF00152">
    <property type="entry name" value="tRNA-synt_2"/>
    <property type="match status" value="1"/>
</dbReference>
<name>A0A0G1BI49_9BACT</name>
<evidence type="ECO:0000313" key="11">
    <source>
        <dbReference type="Proteomes" id="UP000033867"/>
    </source>
</evidence>
<dbReference type="NCBIfam" id="TIGR00499">
    <property type="entry name" value="lysS_bact"/>
    <property type="match status" value="1"/>
</dbReference>
<reference evidence="10 11" key="1">
    <citation type="journal article" date="2015" name="Nature">
        <title>rRNA introns, odd ribosomes, and small enigmatic genomes across a large radiation of phyla.</title>
        <authorList>
            <person name="Brown C.T."/>
            <person name="Hug L.A."/>
            <person name="Thomas B.C."/>
            <person name="Sharon I."/>
            <person name="Castelle C.J."/>
            <person name="Singh A."/>
            <person name="Wilkins M.J."/>
            <person name="Williams K.H."/>
            <person name="Banfield J.F."/>
        </authorList>
    </citation>
    <scope>NUCLEOTIDE SEQUENCE [LARGE SCALE GENOMIC DNA]</scope>
</reference>
<dbReference type="GO" id="GO:0000287">
    <property type="term" value="F:magnesium ion binding"/>
    <property type="evidence" value="ECO:0007669"/>
    <property type="project" value="UniProtKB-UniRule"/>
</dbReference>
<dbReference type="PRINTS" id="PR00982">
    <property type="entry name" value="TRNASYNTHLYS"/>
</dbReference>
<proteinExistence type="inferred from homology"/>
<evidence type="ECO:0000256" key="4">
    <source>
        <dbReference type="ARBA" id="ARBA00022840"/>
    </source>
</evidence>
<evidence type="ECO:0000256" key="1">
    <source>
        <dbReference type="ARBA" id="ARBA00022598"/>
    </source>
</evidence>
<dbReference type="EMBL" id="LCEK01000002">
    <property type="protein sequence ID" value="KKS73027.1"/>
    <property type="molecule type" value="Genomic_DNA"/>
</dbReference>
<dbReference type="PANTHER" id="PTHR42918:SF15">
    <property type="entry name" value="LYSINE--TRNA LIGASE, CHLOROPLASTIC_MITOCHONDRIAL"/>
    <property type="match status" value="1"/>
</dbReference>
<dbReference type="GO" id="GO:0004824">
    <property type="term" value="F:lysine-tRNA ligase activity"/>
    <property type="evidence" value="ECO:0007669"/>
    <property type="project" value="UniProtKB-UniRule"/>
</dbReference>
<dbReference type="SUPFAM" id="SSF50249">
    <property type="entry name" value="Nucleic acid-binding proteins"/>
    <property type="match status" value="1"/>
</dbReference>
<dbReference type="InterPro" id="IPR004365">
    <property type="entry name" value="NA-bd_OB_tRNA"/>
</dbReference>
<dbReference type="EC" id="6.1.1.6" evidence="7"/>
<comment type="caution">
    <text evidence="10">The sequence shown here is derived from an EMBL/GenBank/DDBJ whole genome shotgun (WGS) entry which is preliminary data.</text>
</comment>
<comment type="caution">
    <text evidence="7">Lacks conserved residue(s) required for the propagation of feature annotation.</text>
</comment>
<dbReference type="HAMAP" id="MF_00252">
    <property type="entry name" value="Lys_tRNA_synth_class2"/>
    <property type="match status" value="1"/>
</dbReference>
<dbReference type="InterPro" id="IPR002313">
    <property type="entry name" value="Lys-tRNA-ligase_II"/>
</dbReference>
<feature type="binding site" evidence="7">
    <location>
        <position position="403"/>
    </location>
    <ligand>
        <name>Mg(2+)</name>
        <dbReference type="ChEBI" id="CHEBI:18420"/>
        <label>2</label>
    </ligand>
</feature>
<dbReference type="InterPro" id="IPR044136">
    <property type="entry name" value="Lys-tRNA-ligase_II_N"/>
</dbReference>
<protein>
    <recommendedName>
        <fullName evidence="7">Lysine--tRNA ligase</fullName>
        <ecNumber evidence="7">6.1.1.6</ecNumber>
    </recommendedName>
    <alternativeName>
        <fullName evidence="7">Lysyl-tRNA synthetase</fullName>
        <shortName evidence="7">LysRS</shortName>
    </alternativeName>
</protein>
<accession>A0A0G1BI49</accession>
<dbReference type="InterPro" id="IPR012340">
    <property type="entry name" value="NA-bd_OB-fold"/>
</dbReference>
<dbReference type="Pfam" id="PF01336">
    <property type="entry name" value="tRNA_anti-codon"/>
    <property type="match status" value="1"/>
</dbReference>
<evidence type="ECO:0000256" key="2">
    <source>
        <dbReference type="ARBA" id="ARBA00022723"/>
    </source>
</evidence>
<keyword evidence="2 7" id="KW-0479">Metal-binding</keyword>
<dbReference type="InterPro" id="IPR004364">
    <property type="entry name" value="Aa-tRNA-synt_II"/>
</dbReference>
<dbReference type="GO" id="GO:0005524">
    <property type="term" value="F:ATP binding"/>
    <property type="evidence" value="ECO:0007669"/>
    <property type="project" value="UniProtKB-UniRule"/>
</dbReference>
<keyword evidence="7" id="KW-0963">Cytoplasm</keyword>
<evidence type="ECO:0000256" key="3">
    <source>
        <dbReference type="ARBA" id="ARBA00022741"/>
    </source>
</evidence>
<comment type="catalytic activity">
    <reaction evidence="6 7 8">
        <text>tRNA(Lys) + L-lysine + ATP = L-lysyl-tRNA(Lys) + AMP + diphosphate</text>
        <dbReference type="Rhea" id="RHEA:20792"/>
        <dbReference type="Rhea" id="RHEA-COMP:9696"/>
        <dbReference type="Rhea" id="RHEA-COMP:9697"/>
        <dbReference type="ChEBI" id="CHEBI:30616"/>
        <dbReference type="ChEBI" id="CHEBI:32551"/>
        <dbReference type="ChEBI" id="CHEBI:33019"/>
        <dbReference type="ChEBI" id="CHEBI:78442"/>
        <dbReference type="ChEBI" id="CHEBI:78529"/>
        <dbReference type="ChEBI" id="CHEBI:456215"/>
        <dbReference type="EC" id="6.1.1.6"/>
    </reaction>
</comment>
<keyword evidence="1 7" id="KW-0436">Ligase</keyword>
<dbReference type="GO" id="GO:0000049">
    <property type="term" value="F:tRNA binding"/>
    <property type="evidence" value="ECO:0007669"/>
    <property type="project" value="TreeGrafter"/>
</dbReference>
<dbReference type="InterPro" id="IPR045864">
    <property type="entry name" value="aa-tRNA-synth_II/BPL/LPL"/>
</dbReference>
<dbReference type="PANTHER" id="PTHR42918">
    <property type="entry name" value="LYSYL-TRNA SYNTHETASE"/>
    <property type="match status" value="1"/>
</dbReference>
<keyword evidence="7 8" id="KW-0460">Magnesium</keyword>
<evidence type="ECO:0000256" key="6">
    <source>
        <dbReference type="ARBA" id="ARBA00048573"/>
    </source>
</evidence>
<keyword evidence="4 7" id="KW-0067">ATP-binding</keyword>
<dbReference type="GO" id="GO:0005829">
    <property type="term" value="C:cytosol"/>
    <property type="evidence" value="ECO:0007669"/>
    <property type="project" value="TreeGrafter"/>
</dbReference>
<evidence type="ECO:0000256" key="5">
    <source>
        <dbReference type="ARBA" id="ARBA00023146"/>
    </source>
</evidence>
<evidence type="ECO:0000313" key="10">
    <source>
        <dbReference type="EMBL" id="KKS73027.1"/>
    </source>
</evidence>
<keyword evidence="5 7" id="KW-0030">Aminoacyl-tRNA synthetase</keyword>
<dbReference type="GO" id="GO:0006430">
    <property type="term" value="P:lysyl-tRNA aminoacylation"/>
    <property type="evidence" value="ECO:0007669"/>
    <property type="project" value="UniProtKB-UniRule"/>
</dbReference>
<evidence type="ECO:0000256" key="7">
    <source>
        <dbReference type="HAMAP-Rule" id="MF_00252"/>
    </source>
</evidence>
<comment type="subunit">
    <text evidence="7">Homodimer.</text>
</comment>
<gene>
    <name evidence="7" type="primary">lysS</name>
    <name evidence="10" type="ORF">UV42_C0002G0007</name>
</gene>
<keyword evidence="7" id="KW-0648">Protein biosynthesis</keyword>
<dbReference type="CDD" id="cd04322">
    <property type="entry name" value="LysRS_N"/>
    <property type="match status" value="1"/>
</dbReference>
<feature type="domain" description="Aminoacyl-transfer RNA synthetases class-II family profile" evidence="9">
    <location>
        <begin position="179"/>
        <end position="482"/>
    </location>
</feature>
<dbReference type="SUPFAM" id="SSF55681">
    <property type="entry name" value="Class II aaRS and biotin synthetases"/>
    <property type="match status" value="1"/>
</dbReference>
<dbReference type="PATRIC" id="fig|1619052.3.peg.44"/>
<comment type="similarity">
    <text evidence="7">Belongs to the class-II aminoacyl-tRNA synthetase family.</text>
</comment>
<dbReference type="InterPro" id="IPR006195">
    <property type="entry name" value="aa-tRNA-synth_II"/>
</dbReference>
<dbReference type="AlphaFoldDB" id="A0A0G1BI49"/>
<comment type="subcellular location">
    <subcellularLocation>
        <location evidence="7">Cytoplasm</location>
    </subcellularLocation>
</comment>